<protein>
    <submittedName>
        <fullName evidence="4">Ankyrin repeat domain-containing protein</fullName>
    </submittedName>
</protein>
<evidence type="ECO:0000256" key="2">
    <source>
        <dbReference type="ARBA" id="ARBA00023043"/>
    </source>
</evidence>
<dbReference type="Pfam" id="PF00023">
    <property type="entry name" value="Ank"/>
    <property type="match status" value="1"/>
</dbReference>
<organism evidence="4 5">
    <name type="scientific">Cohnella xylanilytica</name>
    <dbReference type="NCBI Taxonomy" id="557555"/>
    <lineage>
        <taxon>Bacteria</taxon>
        <taxon>Bacillati</taxon>
        <taxon>Bacillota</taxon>
        <taxon>Bacilli</taxon>
        <taxon>Bacillales</taxon>
        <taxon>Paenibacillaceae</taxon>
        <taxon>Cohnella</taxon>
    </lineage>
</organism>
<feature type="non-terminal residue" evidence="4">
    <location>
        <position position="298"/>
    </location>
</feature>
<dbReference type="AlphaFoldDB" id="A0A841TZQ3"/>
<dbReference type="RefSeq" id="WP_185135350.1">
    <property type="nucleotide sequence ID" value="NZ_JACJVR010000028.1"/>
</dbReference>
<dbReference type="Proteomes" id="UP000553776">
    <property type="component" value="Unassembled WGS sequence"/>
</dbReference>
<feature type="repeat" description="ANK" evidence="3">
    <location>
        <begin position="71"/>
        <end position="103"/>
    </location>
</feature>
<dbReference type="Gene3D" id="1.25.40.20">
    <property type="entry name" value="Ankyrin repeat-containing domain"/>
    <property type="match status" value="2"/>
</dbReference>
<accession>A0A841TZQ3</accession>
<reference evidence="4 5" key="1">
    <citation type="submission" date="2020-08" db="EMBL/GenBank/DDBJ databases">
        <title>Cohnella phylogeny.</title>
        <authorList>
            <person name="Dunlap C."/>
        </authorList>
    </citation>
    <scope>NUCLEOTIDE SEQUENCE [LARGE SCALE GENOMIC DNA]</scope>
    <source>
        <strain evidence="4 5">DSM 25239</strain>
    </source>
</reference>
<sequence length="298" mass="33479">MTIKKPDQQMLDALKRKDIEAVKQMVTSGFDLKTVPGYGSYLSYAWGHYGDYDFEIVKYLIEKGGVNLNDSSDPAIIIAAGRGKLDELQYILDRGADINALSRVNTSALWKAAYRNQIEEIKYLLEHGLDINIHGGRALQVAASRGYLDAVKLLIEAGADINHQDFKTHPDDSATPLHNAAFHGHVDVVKYLLACGADPLLKDHYGERPYTAANSRKLQEIIELLVAVEPQELHDFERKAAELKRMGLPVAIINDLGNTRTRIELRDSNQIDYIELCSVLDVTELRYKRVKISTFAER</sequence>
<name>A0A841TZQ3_9BACL</name>
<evidence type="ECO:0000313" key="5">
    <source>
        <dbReference type="Proteomes" id="UP000553776"/>
    </source>
</evidence>
<dbReference type="SUPFAM" id="SSF48403">
    <property type="entry name" value="Ankyrin repeat"/>
    <property type="match status" value="1"/>
</dbReference>
<dbReference type="SMART" id="SM00248">
    <property type="entry name" value="ANK"/>
    <property type="match status" value="5"/>
</dbReference>
<proteinExistence type="predicted"/>
<evidence type="ECO:0000313" key="4">
    <source>
        <dbReference type="EMBL" id="MBB6691350.1"/>
    </source>
</evidence>
<gene>
    <name evidence="4" type="ORF">H7B90_08080</name>
</gene>
<dbReference type="PANTHER" id="PTHR24171">
    <property type="entry name" value="ANKYRIN REPEAT DOMAIN-CONTAINING PROTEIN 39-RELATED"/>
    <property type="match status" value="1"/>
</dbReference>
<dbReference type="Pfam" id="PF12796">
    <property type="entry name" value="Ank_2"/>
    <property type="match status" value="1"/>
</dbReference>
<dbReference type="EMBL" id="JACJVR010000028">
    <property type="protein sequence ID" value="MBB6691350.1"/>
    <property type="molecule type" value="Genomic_DNA"/>
</dbReference>
<comment type="caution">
    <text evidence="4">The sequence shown here is derived from an EMBL/GenBank/DDBJ whole genome shotgun (WGS) entry which is preliminary data.</text>
</comment>
<keyword evidence="1" id="KW-0677">Repeat</keyword>
<dbReference type="PROSITE" id="PS50088">
    <property type="entry name" value="ANK_REPEAT"/>
    <property type="match status" value="3"/>
</dbReference>
<keyword evidence="5" id="KW-1185">Reference proteome</keyword>
<evidence type="ECO:0000256" key="1">
    <source>
        <dbReference type="ARBA" id="ARBA00022737"/>
    </source>
</evidence>
<keyword evidence="2 3" id="KW-0040">ANK repeat</keyword>
<dbReference type="InterPro" id="IPR002110">
    <property type="entry name" value="Ankyrin_rpt"/>
</dbReference>
<dbReference type="PROSITE" id="PS50297">
    <property type="entry name" value="ANK_REP_REGION"/>
    <property type="match status" value="2"/>
</dbReference>
<evidence type="ECO:0000256" key="3">
    <source>
        <dbReference type="PROSITE-ProRule" id="PRU00023"/>
    </source>
</evidence>
<feature type="repeat" description="ANK" evidence="3">
    <location>
        <begin position="134"/>
        <end position="166"/>
    </location>
</feature>
<feature type="repeat" description="ANK" evidence="3">
    <location>
        <begin position="172"/>
        <end position="204"/>
    </location>
</feature>
<dbReference type="InterPro" id="IPR036770">
    <property type="entry name" value="Ankyrin_rpt-contain_sf"/>
</dbReference>